<dbReference type="PROSITE" id="PS51368">
    <property type="entry name" value="UREASE_3"/>
    <property type="match status" value="1"/>
</dbReference>
<comment type="catalytic activity">
    <reaction evidence="8">
        <text>urea + 2 H2O + H(+) = hydrogencarbonate + 2 NH4(+)</text>
        <dbReference type="Rhea" id="RHEA:20557"/>
        <dbReference type="ChEBI" id="CHEBI:15377"/>
        <dbReference type="ChEBI" id="CHEBI:15378"/>
        <dbReference type="ChEBI" id="CHEBI:16199"/>
        <dbReference type="ChEBI" id="CHEBI:17544"/>
        <dbReference type="ChEBI" id="CHEBI:28938"/>
        <dbReference type="EC" id="3.5.1.5"/>
    </reaction>
</comment>
<dbReference type="SUPFAM" id="SSF51278">
    <property type="entry name" value="Urease, beta-subunit"/>
    <property type="match status" value="1"/>
</dbReference>
<dbReference type="InterPro" id="IPR050069">
    <property type="entry name" value="Urease_subunit"/>
</dbReference>
<dbReference type="InterPro" id="IPR036461">
    <property type="entry name" value="Urease_betasu_sf"/>
</dbReference>
<evidence type="ECO:0000256" key="10">
    <source>
        <dbReference type="PIRSR" id="PIRSR001222-51"/>
    </source>
</evidence>
<dbReference type="GO" id="GO:0035550">
    <property type="term" value="C:urease complex"/>
    <property type="evidence" value="ECO:0007669"/>
    <property type="project" value="InterPro"/>
</dbReference>
<feature type="binding site" evidence="10">
    <location>
        <position position="403"/>
    </location>
    <ligand>
        <name>Ni(2+)</name>
        <dbReference type="ChEBI" id="CHEBI:49786"/>
        <label>1</label>
    </ligand>
</feature>
<dbReference type="InterPro" id="IPR032466">
    <property type="entry name" value="Metal_Hydrolase"/>
</dbReference>
<dbReference type="InterPro" id="IPR006680">
    <property type="entry name" value="Amidohydro-rel"/>
</dbReference>
<dbReference type="EC" id="3.5.1.5" evidence="2 8"/>
<dbReference type="Pfam" id="PF00699">
    <property type="entry name" value="Urease_beta"/>
    <property type="match status" value="1"/>
</dbReference>
<evidence type="ECO:0000256" key="1">
    <source>
        <dbReference type="ARBA" id="ARBA00004897"/>
    </source>
</evidence>
<dbReference type="AlphaFoldDB" id="A0A9N9C1B9"/>
<dbReference type="Pfam" id="PF00449">
    <property type="entry name" value="Urease_alpha"/>
    <property type="match status" value="1"/>
</dbReference>
<dbReference type="InterPro" id="IPR017950">
    <property type="entry name" value="Urease_AS"/>
</dbReference>
<keyword evidence="5 8" id="KW-0479">Metal-binding</keyword>
<dbReference type="Gene3D" id="3.30.280.10">
    <property type="entry name" value="Urease, gamma-like subunit"/>
    <property type="match status" value="1"/>
</dbReference>
<dbReference type="PANTHER" id="PTHR33569">
    <property type="entry name" value="UREASE"/>
    <property type="match status" value="1"/>
</dbReference>
<dbReference type="FunFam" id="3.30.280.10:FF:000001">
    <property type="entry name" value="Urease subunit alpha"/>
    <property type="match status" value="1"/>
</dbReference>
<dbReference type="Pfam" id="PF00547">
    <property type="entry name" value="Urease_gamma"/>
    <property type="match status" value="1"/>
</dbReference>
<evidence type="ECO:0000256" key="8">
    <source>
        <dbReference type="PIRNR" id="PIRNR001222"/>
    </source>
</evidence>
<keyword evidence="4 8" id="KW-0533">Nickel</keyword>
<dbReference type="NCBIfam" id="NF009682">
    <property type="entry name" value="PRK13203.1"/>
    <property type="match status" value="1"/>
</dbReference>
<feature type="binding site" evidence="10">
    <location>
        <position position="405"/>
    </location>
    <ligand>
        <name>Ni(2+)</name>
        <dbReference type="ChEBI" id="CHEBI:49786"/>
        <label>1</label>
    </ligand>
</feature>
<feature type="binding site" evidence="10">
    <location>
        <position position="515"/>
    </location>
    <ligand>
        <name>Ni(2+)</name>
        <dbReference type="ChEBI" id="CHEBI:49786"/>
        <label>2</label>
    </ligand>
</feature>
<dbReference type="Gene3D" id="2.30.40.10">
    <property type="entry name" value="Urease, subunit C, domain 1"/>
    <property type="match status" value="1"/>
</dbReference>
<dbReference type="InterPro" id="IPR005848">
    <property type="entry name" value="Urease_asu"/>
</dbReference>
<dbReference type="InterPro" id="IPR017951">
    <property type="entry name" value="Urease_asu_c"/>
</dbReference>
<reference evidence="14" key="1">
    <citation type="submission" date="2021-06" db="EMBL/GenBank/DDBJ databases">
        <authorList>
            <person name="Kallberg Y."/>
            <person name="Tangrot J."/>
            <person name="Rosling A."/>
        </authorList>
    </citation>
    <scope>NUCLEOTIDE SEQUENCE</scope>
    <source>
        <strain evidence="14">87-6 pot B 2015</strain>
    </source>
</reference>
<name>A0A9N9C1B9_FUNMO</name>
<protein>
    <recommendedName>
        <fullName evidence="3 8">Urease</fullName>
        <ecNumber evidence="2 8">3.5.1.5</ecNumber>
    </recommendedName>
    <alternativeName>
        <fullName evidence="7 8">Urea amidohydrolase</fullName>
    </alternativeName>
</protein>
<dbReference type="NCBIfam" id="NF009671">
    <property type="entry name" value="PRK13192.1"/>
    <property type="match status" value="1"/>
</dbReference>
<dbReference type="PROSITE" id="PS01120">
    <property type="entry name" value="UREASE_1"/>
    <property type="match status" value="1"/>
</dbReference>
<dbReference type="SUPFAM" id="SSF51338">
    <property type="entry name" value="Composite domain of metallo-dependent hydrolases"/>
    <property type="match status" value="2"/>
</dbReference>
<evidence type="ECO:0000256" key="5">
    <source>
        <dbReference type="ARBA" id="ARBA00022723"/>
    </source>
</evidence>
<dbReference type="CDD" id="cd00375">
    <property type="entry name" value="Urease_alpha"/>
    <property type="match status" value="1"/>
</dbReference>
<dbReference type="InterPro" id="IPR002019">
    <property type="entry name" value="Urease_beta-like"/>
</dbReference>
<gene>
    <name evidence="14" type="ORF">FMOSSE_LOCUS8102</name>
</gene>
<comment type="PTM">
    <text evidence="9">Carbamylation allows a single lysine to coordinate two nickel ions.</text>
</comment>
<dbReference type="NCBIfam" id="TIGR00193">
    <property type="entry name" value="urease_gam"/>
    <property type="match status" value="1"/>
</dbReference>
<dbReference type="InterPro" id="IPR036463">
    <property type="entry name" value="Urease_gamma_sf"/>
</dbReference>
<evidence type="ECO:0000313" key="14">
    <source>
        <dbReference type="EMBL" id="CAG8584213.1"/>
    </source>
</evidence>
<evidence type="ECO:0000256" key="11">
    <source>
        <dbReference type="PIRSR" id="PIRSR611612-52"/>
    </source>
</evidence>
<dbReference type="CDD" id="cd00407">
    <property type="entry name" value="Urease_beta"/>
    <property type="match status" value="1"/>
</dbReference>
<feature type="binding site" description="via carbamate group" evidence="10">
    <location>
        <position position="486"/>
    </location>
    <ligand>
        <name>Ni(2+)</name>
        <dbReference type="ChEBI" id="CHEBI:49786"/>
        <label>2</label>
    </ligand>
</feature>
<dbReference type="InterPro" id="IPR011059">
    <property type="entry name" value="Metal-dep_hydrolase_composite"/>
</dbReference>
<evidence type="ECO:0000256" key="6">
    <source>
        <dbReference type="ARBA" id="ARBA00022801"/>
    </source>
</evidence>
<dbReference type="NCBIfam" id="TIGR01792">
    <property type="entry name" value="urease_alph"/>
    <property type="match status" value="1"/>
</dbReference>
<dbReference type="InterPro" id="IPR011612">
    <property type="entry name" value="Urease_alpha_N_dom"/>
</dbReference>
<dbReference type="Proteomes" id="UP000789375">
    <property type="component" value="Unassembled WGS sequence"/>
</dbReference>
<sequence>MRLIPRELDKLVLHQVGYLAQKRLARGVKLNHTEAAALIASQLIEMMRDGTNTVAQLMNTGKQMLGRRHVQPDVLETLSEVQVEGTFPDGSYLVTVHDPISSDDGNLELALYGSFLPIPDNSKFVLQTVEAKAEDAPGALVVKPGKIVLNEGRARASLKVVNTGDRPIQVGSHYHFIETNPALSFDRHLSYGKRLDIPAGSAVRFEPGETKTVTLVDIGGKKCISGGNNVATGVVDASKIDKIVKNLIVKGFKHASLTDKSSLACTPYSMDRKAYADTYGPTVGDQLRLGNTNLWLEIEKDHTIYGDECKFGGGKVLREGMGQATSISSDDALDLVITNAIIIDYTGIVKADIGIKNGVIVGIGKAGNPDVMEGVTPGLIVGPSTEALAGEGRIFTAGAIDAHVHFICPQLIPEAISSGITTLVGGGTGPNTGTNATTCTPGKSHIEMMLTATDGIPMNFAFTGKGNASDPIALSEQIKAGAAGLKLHEDWGTTPAAIDTCLSVCDEFDVQVTIHTDTLNESGFVENSIAAFKDRTIHAYHSEGAGGGHAPDIIKVCGEPNIIPSSTNPTRPFTANTLDEHVDMLMVCHHLDKNIPEDIAFAESRIRAETIAAEDVLHDLGAISIISSDSQAMGRIGEVVLRTWKTAHKMKLQRGRLGDDNDGPADNFRIKRYIAKYTINPAIATGVSHLIGSIEPGKVADLVMFNPAFFGSKPEIIIKSGIIIWSQMGDANASIPTTQPVISRPMFGHFASAAAKNSISFVSQVSIKEGNVQKYGLKKRIEVVRKCRGIGKKDMKLNDSLPKIEVDPETYVVKADGVVCTCEPIPKLPLTQTVYLF</sequence>
<dbReference type="HAMAP" id="MF_01953">
    <property type="entry name" value="Urease_alpha"/>
    <property type="match status" value="1"/>
</dbReference>
<dbReference type="GO" id="GO:0009039">
    <property type="term" value="F:urease activity"/>
    <property type="evidence" value="ECO:0007669"/>
    <property type="project" value="UniProtKB-EC"/>
</dbReference>
<comment type="caution">
    <text evidence="14">The sequence shown here is derived from an EMBL/GenBank/DDBJ whole genome shotgun (WGS) entry which is preliminary data.</text>
</comment>
<dbReference type="GO" id="GO:0016151">
    <property type="term" value="F:nickel cation binding"/>
    <property type="evidence" value="ECO:0007669"/>
    <property type="project" value="InterPro"/>
</dbReference>
<keyword evidence="15" id="KW-1185">Reference proteome</keyword>
<dbReference type="PANTHER" id="PTHR33569:SF1">
    <property type="entry name" value="UREASE"/>
    <property type="match status" value="1"/>
</dbReference>
<evidence type="ECO:0000256" key="2">
    <source>
        <dbReference type="ARBA" id="ARBA00012934"/>
    </source>
</evidence>
<dbReference type="Gene3D" id="2.10.150.10">
    <property type="entry name" value="Urease, beta subunit"/>
    <property type="match status" value="1"/>
</dbReference>
<dbReference type="SUPFAM" id="SSF51556">
    <property type="entry name" value="Metallo-dependent hydrolases"/>
    <property type="match status" value="1"/>
</dbReference>
<dbReference type="SUPFAM" id="SSF54111">
    <property type="entry name" value="Urease, gamma-subunit"/>
    <property type="match status" value="1"/>
</dbReference>
<keyword evidence="6 8" id="KW-0378">Hydrolase</keyword>
<evidence type="ECO:0000256" key="7">
    <source>
        <dbReference type="ARBA" id="ARBA00030395"/>
    </source>
</evidence>
<dbReference type="InterPro" id="IPR002026">
    <property type="entry name" value="Urease_gamma/gamma-beta_su"/>
</dbReference>
<proteinExistence type="inferred from homology"/>
<dbReference type="Gene3D" id="3.20.20.140">
    <property type="entry name" value="Metal-dependent hydrolases"/>
    <property type="match status" value="1"/>
</dbReference>
<dbReference type="EMBL" id="CAJVPP010002033">
    <property type="protein sequence ID" value="CAG8584213.1"/>
    <property type="molecule type" value="Genomic_DNA"/>
</dbReference>
<dbReference type="Pfam" id="PF01979">
    <property type="entry name" value="Amidohydro_1"/>
    <property type="match status" value="1"/>
</dbReference>
<accession>A0A9N9C1B9</accession>
<evidence type="ECO:0000256" key="9">
    <source>
        <dbReference type="PIRSR" id="PIRSR001222-50"/>
    </source>
</evidence>
<dbReference type="InterPro" id="IPR029754">
    <property type="entry name" value="Urease_Ni-bd"/>
</dbReference>
<feature type="modified residue" description="N6-carboxylysine" evidence="9">
    <location>
        <position position="486"/>
    </location>
</feature>
<feature type="binding site" description="via carbamate group" evidence="10">
    <location>
        <position position="486"/>
    </location>
    <ligand>
        <name>Ni(2+)</name>
        <dbReference type="ChEBI" id="CHEBI:49786"/>
        <label>1</label>
    </ligand>
</feature>
<evidence type="ECO:0000313" key="15">
    <source>
        <dbReference type="Proteomes" id="UP000789375"/>
    </source>
</evidence>
<comment type="cofactor">
    <cofactor evidence="10">
        <name>Ni cation</name>
        <dbReference type="ChEBI" id="CHEBI:25516"/>
    </cofactor>
    <text evidence="10">Binds 2 nickel ions per subunit.</text>
</comment>
<evidence type="ECO:0000256" key="12">
    <source>
        <dbReference type="PROSITE-ProRule" id="PRU00700"/>
    </source>
</evidence>
<feature type="active site" description="Proton donor" evidence="11 12">
    <location>
        <position position="589"/>
    </location>
</feature>
<evidence type="ECO:0000256" key="4">
    <source>
        <dbReference type="ARBA" id="ARBA00022596"/>
    </source>
</evidence>
<dbReference type="PROSITE" id="PS00145">
    <property type="entry name" value="UREASE_2"/>
    <property type="match status" value="1"/>
</dbReference>
<evidence type="ECO:0000256" key="3">
    <source>
        <dbReference type="ARBA" id="ARBA00013883"/>
    </source>
</evidence>
<feature type="binding site" evidence="10">
    <location>
        <position position="629"/>
    </location>
    <ligand>
        <name>Ni(2+)</name>
        <dbReference type="ChEBI" id="CHEBI:49786"/>
        <label>1</label>
    </ligand>
</feature>
<dbReference type="HAMAP" id="MF_01954">
    <property type="entry name" value="Urease_beta"/>
    <property type="match status" value="1"/>
</dbReference>
<feature type="domain" description="Urease" evidence="13">
    <location>
        <begin position="398"/>
        <end position="837"/>
    </location>
</feature>
<evidence type="ECO:0000259" key="13">
    <source>
        <dbReference type="PROSITE" id="PS51368"/>
    </source>
</evidence>
<feature type="binding site" evidence="10">
    <location>
        <position position="541"/>
    </location>
    <ligand>
        <name>Ni(2+)</name>
        <dbReference type="ChEBI" id="CHEBI:49786"/>
        <label>2</label>
    </ligand>
</feature>
<dbReference type="GO" id="GO:0043419">
    <property type="term" value="P:urea catabolic process"/>
    <property type="evidence" value="ECO:0007669"/>
    <property type="project" value="InterPro"/>
</dbReference>
<dbReference type="PIRSF" id="PIRSF001222">
    <property type="entry name" value="Urease"/>
    <property type="match status" value="1"/>
</dbReference>
<organism evidence="14 15">
    <name type="scientific">Funneliformis mosseae</name>
    <name type="common">Endomycorrhizal fungus</name>
    <name type="synonym">Glomus mosseae</name>
    <dbReference type="NCBI Taxonomy" id="27381"/>
    <lineage>
        <taxon>Eukaryota</taxon>
        <taxon>Fungi</taxon>
        <taxon>Fungi incertae sedis</taxon>
        <taxon>Mucoromycota</taxon>
        <taxon>Glomeromycotina</taxon>
        <taxon>Glomeromycetes</taxon>
        <taxon>Glomerales</taxon>
        <taxon>Glomeraceae</taxon>
        <taxon>Funneliformis</taxon>
    </lineage>
</organism>
<comment type="pathway">
    <text evidence="1 8">Nitrogen metabolism; urea degradation; CO(2) and NH(3) from urea (urease route): step 1/1.</text>
</comment>
<dbReference type="NCBIfam" id="TIGR00192">
    <property type="entry name" value="urease_beta"/>
    <property type="match status" value="1"/>
</dbReference>
<dbReference type="NCBIfam" id="NF009686">
    <property type="entry name" value="PRK13207.1"/>
    <property type="match status" value="1"/>
</dbReference>
<dbReference type="PRINTS" id="PR01752">
    <property type="entry name" value="UREASE"/>
</dbReference>
<feature type="binding site" evidence="12">
    <location>
        <position position="488"/>
    </location>
    <ligand>
        <name>substrate</name>
    </ligand>
</feature>
<dbReference type="InterPro" id="IPR008221">
    <property type="entry name" value="Urease"/>
</dbReference>
<dbReference type="CDD" id="cd00390">
    <property type="entry name" value="Urease_gamma"/>
    <property type="match status" value="1"/>
</dbReference>